<name>A0A8S5U9F3_9CAUD</name>
<organism evidence="1">
    <name type="scientific">Siphoviridae sp. ct7aK2</name>
    <dbReference type="NCBI Taxonomy" id="2825351"/>
    <lineage>
        <taxon>Viruses</taxon>
        <taxon>Duplodnaviria</taxon>
        <taxon>Heunggongvirae</taxon>
        <taxon>Uroviricota</taxon>
        <taxon>Caudoviricetes</taxon>
    </lineage>
</organism>
<sequence length="70" mass="8509">MKLNRFIQLVTGVHRIHDIHRGYGYKLPFCLWCRFDKVYPTSSPVLKWYEKHWGRTNKHLFHDCTITGVY</sequence>
<proteinExistence type="predicted"/>
<reference evidence="1" key="1">
    <citation type="journal article" date="2021" name="Proc. Natl. Acad. Sci. U.S.A.">
        <title>A Catalog of Tens of Thousands of Viruses from Human Metagenomes Reveals Hidden Associations with Chronic Diseases.</title>
        <authorList>
            <person name="Tisza M.J."/>
            <person name="Buck C.B."/>
        </authorList>
    </citation>
    <scope>NUCLEOTIDE SEQUENCE</scope>
    <source>
        <strain evidence="1">Ct7aK2</strain>
    </source>
</reference>
<protein>
    <submittedName>
        <fullName evidence="1">Uncharacterized protein</fullName>
    </submittedName>
</protein>
<evidence type="ECO:0000313" key="1">
    <source>
        <dbReference type="EMBL" id="DAF91084.1"/>
    </source>
</evidence>
<dbReference type="EMBL" id="BK016044">
    <property type="protein sequence ID" value="DAF91084.1"/>
    <property type="molecule type" value="Genomic_DNA"/>
</dbReference>
<accession>A0A8S5U9F3</accession>